<dbReference type="SMART" id="SM00471">
    <property type="entry name" value="HDc"/>
    <property type="match status" value="1"/>
</dbReference>
<keyword evidence="6" id="KW-0808">Transferase</keyword>
<protein>
    <submittedName>
        <fullName evidence="6">Diguanylate cyclase</fullName>
        <ecNumber evidence="6">2.7.7.65</ecNumber>
    </submittedName>
</protein>
<reference evidence="6 7" key="1">
    <citation type="submission" date="2023-07" db="EMBL/GenBank/DDBJ databases">
        <title>The novel representative of Negativicutes class, Anaeroselena agilis gen. nov. sp. nov.</title>
        <authorList>
            <person name="Prokofeva M.I."/>
            <person name="Elcheninov A.G."/>
            <person name="Klyukina A."/>
            <person name="Kublanov I.V."/>
            <person name="Frolov E.N."/>
            <person name="Podosokorskaya O.A."/>
        </authorList>
    </citation>
    <scope>NUCLEOTIDE SEQUENCE [LARGE SCALE GENOMIC DNA]</scope>
    <source>
        <strain evidence="6 7">4137-cl</strain>
    </source>
</reference>
<dbReference type="InterPro" id="IPR035965">
    <property type="entry name" value="PAS-like_dom_sf"/>
</dbReference>
<dbReference type="Gene3D" id="3.30.450.20">
    <property type="entry name" value="PAS domain"/>
    <property type="match status" value="1"/>
</dbReference>
<dbReference type="Gene3D" id="3.30.450.40">
    <property type="match status" value="2"/>
</dbReference>
<dbReference type="GO" id="GO:0052621">
    <property type="term" value="F:diguanylate cyclase activity"/>
    <property type="evidence" value="ECO:0007669"/>
    <property type="project" value="UniProtKB-EC"/>
</dbReference>
<dbReference type="SUPFAM" id="SSF109604">
    <property type="entry name" value="HD-domain/PDEase-like"/>
    <property type="match status" value="1"/>
</dbReference>
<dbReference type="Pfam" id="PF08447">
    <property type="entry name" value="PAS_3"/>
    <property type="match status" value="1"/>
</dbReference>
<dbReference type="PROSITE" id="PS50113">
    <property type="entry name" value="PAC"/>
    <property type="match status" value="1"/>
</dbReference>
<feature type="domain" description="PAC" evidence="3">
    <location>
        <begin position="456"/>
        <end position="508"/>
    </location>
</feature>
<dbReference type="Gene3D" id="1.10.3210.10">
    <property type="entry name" value="Hypothetical protein af1432"/>
    <property type="match status" value="1"/>
</dbReference>
<dbReference type="InterPro" id="IPR003018">
    <property type="entry name" value="GAF"/>
</dbReference>
<dbReference type="InterPro" id="IPR029016">
    <property type="entry name" value="GAF-like_dom_sf"/>
</dbReference>
<comment type="caution">
    <text evidence="6">The sequence shown here is derived from an EMBL/GenBank/DDBJ whole genome shotgun (WGS) entry which is preliminary data.</text>
</comment>
<feature type="domain" description="PAS" evidence="2">
    <location>
        <begin position="378"/>
        <end position="453"/>
    </location>
</feature>
<dbReference type="SMART" id="SM00267">
    <property type="entry name" value="GGDEF"/>
    <property type="match status" value="1"/>
</dbReference>
<feature type="coiled-coil region" evidence="1">
    <location>
        <begin position="174"/>
        <end position="201"/>
    </location>
</feature>
<feature type="domain" description="GGDEF" evidence="4">
    <location>
        <begin position="537"/>
        <end position="671"/>
    </location>
</feature>
<evidence type="ECO:0000313" key="7">
    <source>
        <dbReference type="Proteomes" id="UP001254848"/>
    </source>
</evidence>
<dbReference type="EMBL" id="JAUOZS010000001">
    <property type="protein sequence ID" value="MDT8902097.1"/>
    <property type="molecule type" value="Genomic_DNA"/>
</dbReference>
<dbReference type="Pfam" id="PF00990">
    <property type="entry name" value="GGDEF"/>
    <property type="match status" value="1"/>
</dbReference>
<dbReference type="PANTHER" id="PTHR43155">
    <property type="entry name" value="CYCLIC DI-GMP PHOSPHODIESTERASE PA4108-RELATED"/>
    <property type="match status" value="1"/>
</dbReference>
<dbReference type="Pfam" id="PF13185">
    <property type="entry name" value="GAF_2"/>
    <property type="match status" value="2"/>
</dbReference>
<dbReference type="PROSITE" id="PS50112">
    <property type="entry name" value="PAS"/>
    <property type="match status" value="1"/>
</dbReference>
<dbReference type="PROSITE" id="PS50887">
    <property type="entry name" value="GGDEF"/>
    <property type="match status" value="1"/>
</dbReference>
<dbReference type="InterPro" id="IPR037522">
    <property type="entry name" value="HD_GYP_dom"/>
</dbReference>
<dbReference type="PROSITE" id="PS51832">
    <property type="entry name" value="HD_GYP"/>
    <property type="match status" value="1"/>
</dbReference>
<feature type="domain" description="HD-GYP" evidence="5">
    <location>
        <begin position="660"/>
        <end position="853"/>
    </location>
</feature>
<dbReference type="InterPro" id="IPR013655">
    <property type="entry name" value="PAS_fold_3"/>
</dbReference>
<dbReference type="SMART" id="SM00065">
    <property type="entry name" value="GAF"/>
    <property type="match status" value="2"/>
</dbReference>
<dbReference type="Gene3D" id="3.30.70.270">
    <property type="match status" value="1"/>
</dbReference>
<dbReference type="NCBIfam" id="TIGR00229">
    <property type="entry name" value="sensory_box"/>
    <property type="match status" value="1"/>
</dbReference>
<accession>A0ABU3NZ72</accession>
<evidence type="ECO:0000259" key="2">
    <source>
        <dbReference type="PROSITE" id="PS50112"/>
    </source>
</evidence>
<evidence type="ECO:0000256" key="1">
    <source>
        <dbReference type="SAM" id="Coils"/>
    </source>
</evidence>
<name>A0ABU3NZ72_9FIRM</name>
<dbReference type="SMART" id="SM00086">
    <property type="entry name" value="PAC"/>
    <property type="match status" value="1"/>
</dbReference>
<evidence type="ECO:0000259" key="3">
    <source>
        <dbReference type="PROSITE" id="PS50113"/>
    </source>
</evidence>
<dbReference type="SUPFAM" id="SSF55073">
    <property type="entry name" value="Nucleotide cyclase"/>
    <property type="match status" value="1"/>
</dbReference>
<dbReference type="InterPro" id="IPR000160">
    <property type="entry name" value="GGDEF_dom"/>
</dbReference>
<keyword evidence="7" id="KW-1185">Reference proteome</keyword>
<gene>
    <name evidence="6" type="ORF">Q4T40_12650</name>
</gene>
<keyword evidence="6" id="KW-0548">Nucleotidyltransferase</keyword>
<dbReference type="EC" id="2.7.7.65" evidence="6"/>
<dbReference type="CDD" id="cd00077">
    <property type="entry name" value="HDc"/>
    <property type="match status" value="1"/>
</dbReference>
<dbReference type="CDD" id="cd00130">
    <property type="entry name" value="PAS"/>
    <property type="match status" value="1"/>
</dbReference>
<organism evidence="6 7">
    <name type="scientific">Anaeroselena agilis</name>
    <dbReference type="NCBI Taxonomy" id="3063788"/>
    <lineage>
        <taxon>Bacteria</taxon>
        <taxon>Bacillati</taxon>
        <taxon>Bacillota</taxon>
        <taxon>Negativicutes</taxon>
        <taxon>Acetonemataceae</taxon>
        <taxon>Anaeroselena</taxon>
    </lineage>
</organism>
<dbReference type="InterPro" id="IPR001610">
    <property type="entry name" value="PAC"/>
</dbReference>
<sequence>METDGAAFRQQKLSAFQLQSEYLEALHRIALGLMRRRDLDSLLEEITVRAAGLLHTPNAFLYILADDGETMEMKVGVGHHRSQLGARRRPGEGFVGKVWQEGAIAAEQRVWQTGPGGEGATGVAGTIVGVPLWSDRQVIGVLGFNIMAENYLPGEEEKALLQRFAELSSIAVGNARLYAKLQNELAERARVEELLRRQNRHLELLHMLSVRLMTRFEAQELLANILDGACELVETPHGYFYLAAPGASRMEVKVARGFYRGVIGKQLKPGEEMSGRIWQSGQSFVTDDYSTEPGRNPDPGHDAVRAWIGIPLKRGEEVLGVFCLARIATDRTFSAEETVILKQFAELASLALSNARLYEALEGELAERTRAEAALRESEASYRTLAENLPGIVYRVFLRENGRVRFFNAMLQAITGYRPEELTGGGLCPLGGIVAAADRERVEAACQGAIDDNRPFEVEYGITRKDGGARTVIERARPVSGADGPPLYVEGVIMDITAQKSVQDKLLFISTRDGLTSLYNRAYFEAELDRRENAGDGPVGIIVCDINGLKLINDAMGHAVGDIMLVAAAKILKDAFRREDIVARIGGDEYAVLMPDATDRAVEAACRRVRDAIEAYNDTQTGVYLSLSLGHAVGRRCGESIRALLREADNNMYREKLSQSHGTRSAIVQTAIKLLEERDFFADEHADKIGRLALRLARGLGLPEASVAAMRLLAKYHDIGKVGVPDHILRKPGPLTAEERAEVRRHCEIGYRIAQSSSELLPVAEWILKHHEWWNGGGYPVGLSGDQIPRECRILAVVEAYDAMTSDRPYRKAMTHDEAVAEIGRCAGTQFDPAIVRVFLSQLGRCGVSGRRR</sequence>
<evidence type="ECO:0000313" key="6">
    <source>
        <dbReference type="EMBL" id="MDT8902097.1"/>
    </source>
</evidence>
<dbReference type="SUPFAM" id="SSF55785">
    <property type="entry name" value="PYP-like sensor domain (PAS domain)"/>
    <property type="match status" value="1"/>
</dbReference>
<evidence type="ECO:0000259" key="4">
    <source>
        <dbReference type="PROSITE" id="PS50887"/>
    </source>
</evidence>
<dbReference type="SMART" id="SM00091">
    <property type="entry name" value="PAS"/>
    <property type="match status" value="1"/>
</dbReference>
<dbReference type="InterPro" id="IPR029787">
    <property type="entry name" value="Nucleotide_cyclase"/>
</dbReference>
<keyword evidence="1" id="KW-0175">Coiled coil</keyword>
<dbReference type="Proteomes" id="UP001254848">
    <property type="component" value="Unassembled WGS sequence"/>
</dbReference>
<dbReference type="InterPro" id="IPR000700">
    <property type="entry name" value="PAS-assoc_C"/>
</dbReference>
<dbReference type="RefSeq" id="WP_413780586.1">
    <property type="nucleotide sequence ID" value="NZ_JAUOZS010000001.1"/>
</dbReference>
<dbReference type="InterPro" id="IPR003607">
    <property type="entry name" value="HD/PDEase_dom"/>
</dbReference>
<dbReference type="InterPro" id="IPR043128">
    <property type="entry name" value="Rev_trsase/Diguanyl_cyclase"/>
</dbReference>
<dbReference type="NCBIfam" id="TIGR00254">
    <property type="entry name" value="GGDEF"/>
    <property type="match status" value="1"/>
</dbReference>
<evidence type="ECO:0000259" key="5">
    <source>
        <dbReference type="PROSITE" id="PS51832"/>
    </source>
</evidence>
<dbReference type="Pfam" id="PF13487">
    <property type="entry name" value="HD_5"/>
    <property type="match status" value="1"/>
</dbReference>
<dbReference type="CDD" id="cd01949">
    <property type="entry name" value="GGDEF"/>
    <property type="match status" value="1"/>
</dbReference>
<proteinExistence type="predicted"/>
<dbReference type="SUPFAM" id="SSF55781">
    <property type="entry name" value="GAF domain-like"/>
    <property type="match status" value="2"/>
</dbReference>
<dbReference type="InterPro" id="IPR000014">
    <property type="entry name" value="PAS"/>
</dbReference>
<dbReference type="PANTHER" id="PTHR43155:SF2">
    <property type="entry name" value="CYCLIC DI-GMP PHOSPHODIESTERASE PA4108"/>
    <property type="match status" value="1"/>
</dbReference>